<evidence type="ECO:0000313" key="3">
    <source>
        <dbReference type="Ensembl" id="ENSCPBP00000021431.1"/>
    </source>
</evidence>
<dbReference type="Gene3D" id="2.60.40.1930">
    <property type="match status" value="2"/>
</dbReference>
<reference evidence="3" key="1">
    <citation type="submission" date="2025-08" db="UniProtKB">
        <authorList>
            <consortium name="Ensembl"/>
        </authorList>
    </citation>
    <scope>IDENTIFICATION</scope>
</reference>
<dbReference type="OMA" id="GHEKVCI"/>
<sequence length="164" mass="18135">SLLEPSLQMSVILAILQLSGTEADLRNSYYVVVIPAIIHHLGHEKVCIHLSSLPETVHLAVTLEMQTQNHTLMEKDVEKPGIFECISFKVSWSSSEVASVHAVIHIGDRVSYEGRKKVLVRRQTTRIVIDTDKPFYKPGETGTNGKRHVELGGGDSVAVHSTGW</sequence>
<feature type="region of interest" description="Disordered" evidence="1">
    <location>
        <begin position="138"/>
        <end position="164"/>
    </location>
</feature>
<organism evidence="3 4">
    <name type="scientific">Chrysemys picta bellii</name>
    <name type="common">Western painted turtle</name>
    <name type="synonym">Emys bellii</name>
    <dbReference type="NCBI Taxonomy" id="8478"/>
    <lineage>
        <taxon>Eukaryota</taxon>
        <taxon>Metazoa</taxon>
        <taxon>Chordata</taxon>
        <taxon>Craniata</taxon>
        <taxon>Vertebrata</taxon>
        <taxon>Euteleostomi</taxon>
        <taxon>Archelosauria</taxon>
        <taxon>Testudinata</taxon>
        <taxon>Testudines</taxon>
        <taxon>Cryptodira</taxon>
        <taxon>Durocryptodira</taxon>
        <taxon>Testudinoidea</taxon>
        <taxon>Emydidae</taxon>
        <taxon>Chrysemys</taxon>
    </lineage>
</organism>
<feature type="chain" id="PRO_5034511415" evidence="2">
    <location>
        <begin position="24"/>
        <end position="164"/>
    </location>
</feature>
<dbReference type="InterPro" id="IPR050473">
    <property type="entry name" value="A2M/Complement_sys"/>
</dbReference>
<proteinExistence type="predicted"/>
<protein>
    <submittedName>
        <fullName evidence="3">Uncharacterized protein</fullName>
    </submittedName>
</protein>
<accession>A0A8C3HQX8</accession>
<evidence type="ECO:0000313" key="4">
    <source>
        <dbReference type="Proteomes" id="UP000694380"/>
    </source>
</evidence>
<name>A0A8C3HQX8_CHRPI</name>
<evidence type="ECO:0000256" key="2">
    <source>
        <dbReference type="SAM" id="SignalP"/>
    </source>
</evidence>
<evidence type="ECO:0000256" key="1">
    <source>
        <dbReference type="SAM" id="MobiDB-lite"/>
    </source>
</evidence>
<dbReference type="PANTHER" id="PTHR11412:SF185">
    <property type="entry name" value="ALPHA-2-MACROGLOBULIN-LIKE PROTEIN 1"/>
    <property type="match status" value="1"/>
</dbReference>
<dbReference type="PANTHER" id="PTHR11412">
    <property type="entry name" value="MACROGLOBULIN / COMPLEMENT"/>
    <property type="match status" value="1"/>
</dbReference>
<keyword evidence="2" id="KW-0732">Signal</keyword>
<keyword evidence="4" id="KW-1185">Reference proteome</keyword>
<dbReference type="GeneTree" id="ENSGT00940000163990"/>
<dbReference type="Ensembl" id="ENSCPBT00000025231.1">
    <property type="protein sequence ID" value="ENSCPBP00000021431.1"/>
    <property type="gene ID" value="ENSCPBG00000015406.1"/>
</dbReference>
<feature type="signal peptide" evidence="2">
    <location>
        <begin position="1"/>
        <end position="23"/>
    </location>
</feature>
<dbReference type="Proteomes" id="UP000694380">
    <property type="component" value="Unplaced"/>
</dbReference>
<dbReference type="AlphaFoldDB" id="A0A8C3HQX8"/>
<reference evidence="3" key="2">
    <citation type="submission" date="2025-09" db="UniProtKB">
        <authorList>
            <consortium name="Ensembl"/>
        </authorList>
    </citation>
    <scope>IDENTIFICATION</scope>
</reference>